<keyword evidence="5" id="KW-0326">Glycosidase</keyword>
<dbReference type="AlphaFoldDB" id="A0A644XNF2"/>
<dbReference type="GO" id="GO:0003677">
    <property type="term" value="F:DNA binding"/>
    <property type="evidence" value="ECO:0007669"/>
    <property type="project" value="InterPro"/>
</dbReference>
<dbReference type="FunFam" id="3.10.300.10:FF:000001">
    <property type="entry name" value="Putative 3-methyladenine DNA glycosylase"/>
    <property type="match status" value="1"/>
</dbReference>
<dbReference type="InterPro" id="IPR011034">
    <property type="entry name" value="Formyl_transferase-like_C_sf"/>
</dbReference>
<organism evidence="5">
    <name type="scientific">bioreactor metagenome</name>
    <dbReference type="NCBI Taxonomy" id="1076179"/>
    <lineage>
        <taxon>unclassified sequences</taxon>
        <taxon>metagenomes</taxon>
        <taxon>ecological metagenomes</taxon>
    </lineage>
</organism>
<dbReference type="InterPro" id="IPR036995">
    <property type="entry name" value="MPG_sf"/>
</dbReference>
<dbReference type="Gene3D" id="3.10.300.10">
    <property type="entry name" value="Methylpurine-DNA glycosylase (MPG)"/>
    <property type="match status" value="1"/>
</dbReference>
<dbReference type="GO" id="GO:0003905">
    <property type="term" value="F:alkylbase DNA N-glycosylase activity"/>
    <property type="evidence" value="ECO:0007669"/>
    <property type="project" value="InterPro"/>
</dbReference>
<keyword evidence="4" id="KW-0234">DNA repair</keyword>
<dbReference type="GO" id="GO:0006284">
    <property type="term" value="P:base-excision repair"/>
    <property type="evidence" value="ECO:0007669"/>
    <property type="project" value="InterPro"/>
</dbReference>
<dbReference type="PANTHER" id="PTHR10429">
    <property type="entry name" value="DNA-3-METHYLADENINE GLYCOSYLASE"/>
    <property type="match status" value="1"/>
</dbReference>
<keyword evidence="2" id="KW-0227">DNA damage</keyword>
<dbReference type="InterPro" id="IPR003180">
    <property type="entry name" value="MPG"/>
</dbReference>
<sequence length="208" mass="23197">MASFSREYYLGDTVDIARSLLGKTLVRVYDGQPLACRITETEAYVGRCDKACHAYGYRRTARNTVLFGPPGHAYIYFIYGMYHCLNLVTEPEGEPSAVLIRGLEALSGEEVIRRLRFGEKGGGKLTAYQRKNFLNGPGKLCKGLSLTTAENGIDLTGNILFLCESPGDLGLPCPPPKRERICTGPRVGIDYAEEAKDFPWRFWLETEE</sequence>
<evidence type="ECO:0000256" key="4">
    <source>
        <dbReference type="ARBA" id="ARBA00023204"/>
    </source>
</evidence>
<comment type="caution">
    <text evidence="5">The sequence shown here is derived from an EMBL/GenBank/DDBJ whole genome shotgun (WGS) entry which is preliminary data.</text>
</comment>
<dbReference type="PANTHER" id="PTHR10429:SF0">
    <property type="entry name" value="DNA-3-METHYLADENINE GLYCOSYLASE"/>
    <property type="match status" value="1"/>
</dbReference>
<protein>
    <submittedName>
        <fullName evidence="5">Putative 3-methyladenine DNA glycosylase</fullName>
        <ecNumber evidence="5">3.2.2.-</ecNumber>
    </submittedName>
</protein>
<name>A0A644XNF2_9ZZZZ</name>
<dbReference type="Pfam" id="PF02245">
    <property type="entry name" value="Pur_DNA_glyco"/>
    <property type="match status" value="1"/>
</dbReference>
<proteinExistence type="inferred from homology"/>
<comment type="similarity">
    <text evidence="1">Belongs to the DNA glycosylase MPG family.</text>
</comment>
<dbReference type="SUPFAM" id="SSF50486">
    <property type="entry name" value="FMT C-terminal domain-like"/>
    <property type="match status" value="1"/>
</dbReference>
<dbReference type="NCBIfam" id="TIGR00567">
    <property type="entry name" value="3mg"/>
    <property type="match status" value="1"/>
</dbReference>
<dbReference type="EMBL" id="VSSQ01002848">
    <property type="protein sequence ID" value="MPM17710.1"/>
    <property type="molecule type" value="Genomic_DNA"/>
</dbReference>
<keyword evidence="3 5" id="KW-0378">Hydrolase</keyword>
<accession>A0A644XNF2</accession>
<reference evidence="5" key="1">
    <citation type="submission" date="2019-08" db="EMBL/GenBank/DDBJ databases">
        <authorList>
            <person name="Kucharzyk K."/>
            <person name="Murdoch R.W."/>
            <person name="Higgins S."/>
            <person name="Loffler F."/>
        </authorList>
    </citation>
    <scope>NUCLEOTIDE SEQUENCE</scope>
</reference>
<evidence type="ECO:0000256" key="2">
    <source>
        <dbReference type="ARBA" id="ARBA00022763"/>
    </source>
</evidence>
<dbReference type="CDD" id="cd00540">
    <property type="entry name" value="AAG"/>
    <property type="match status" value="1"/>
</dbReference>
<dbReference type="HAMAP" id="MF_00527">
    <property type="entry name" value="3MGH"/>
    <property type="match status" value="1"/>
</dbReference>
<gene>
    <name evidence="5" type="ORF">SDC9_64107</name>
</gene>
<dbReference type="EC" id="3.2.2.-" evidence="5"/>
<evidence type="ECO:0000256" key="1">
    <source>
        <dbReference type="ARBA" id="ARBA00009232"/>
    </source>
</evidence>
<evidence type="ECO:0000313" key="5">
    <source>
        <dbReference type="EMBL" id="MPM17710.1"/>
    </source>
</evidence>
<evidence type="ECO:0000256" key="3">
    <source>
        <dbReference type="ARBA" id="ARBA00022801"/>
    </source>
</evidence>